<dbReference type="Gene3D" id="3.40.50.150">
    <property type="entry name" value="Vaccinia Virus protein VP39"/>
    <property type="match status" value="1"/>
</dbReference>
<dbReference type="GO" id="GO:0032259">
    <property type="term" value="P:methylation"/>
    <property type="evidence" value="ECO:0007669"/>
    <property type="project" value="UniProtKB-KW"/>
</dbReference>
<evidence type="ECO:0000313" key="3">
    <source>
        <dbReference type="Proteomes" id="UP001055101"/>
    </source>
</evidence>
<dbReference type="Pfam" id="PF13649">
    <property type="entry name" value="Methyltransf_25"/>
    <property type="match status" value="1"/>
</dbReference>
<dbReference type="InterPro" id="IPR029063">
    <property type="entry name" value="SAM-dependent_MTases_sf"/>
</dbReference>
<reference evidence="2" key="2">
    <citation type="submission" date="2021-08" db="EMBL/GenBank/DDBJ databases">
        <authorList>
            <person name="Tani A."/>
            <person name="Ola A."/>
            <person name="Ogura Y."/>
            <person name="Katsura K."/>
            <person name="Hayashi T."/>
        </authorList>
    </citation>
    <scope>NUCLEOTIDE SEQUENCE</scope>
    <source>
        <strain evidence="2">DSM 23674</strain>
    </source>
</reference>
<protein>
    <submittedName>
        <fullName evidence="2">2-methoxy-6-polyprenyl-1,4-benzoquinol methylase, mitochondrial</fullName>
    </submittedName>
</protein>
<dbReference type="EMBL" id="BPRA01000010">
    <property type="protein sequence ID" value="GJE55989.1"/>
    <property type="molecule type" value="Genomic_DNA"/>
</dbReference>
<keyword evidence="3" id="KW-1185">Reference proteome</keyword>
<dbReference type="PANTHER" id="PTHR43464">
    <property type="entry name" value="METHYLTRANSFERASE"/>
    <property type="match status" value="1"/>
</dbReference>
<keyword evidence="2" id="KW-0489">Methyltransferase</keyword>
<organism evidence="2 3">
    <name type="scientific">Methylobacterium thuringiense</name>
    <dbReference type="NCBI Taxonomy" id="1003091"/>
    <lineage>
        <taxon>Bacteria</taxon>
        <taxon>Pseudomonadati</taxon>
        <taxon>Pseudomonadota</taxon>
        <taxon>Alphaproteobacteria</taxon>
        <taxon>Hyphomicrobiales</taxon>
        <taxon>Methylobacteriaceae</taxon>
        <taxon>Methylobacterium</taxon>
    </lineage>
</organism>
<proteinExistence type="predicted"/>
<name>A0ABQ4TM95_9HYPH</name>
<dbReference type="InterPro" id="IPR041698">
    <property type="entry name" value="Methyltransf_25"/>
</dbReference>
<feature type="domain" description="Methyltransferase" evidence="1">
    <location>
        <begin position="58"/>
        <end position="149"/>
    </location>
</feature>
<evidence type="ECO:0000313" key="2">
    <source>
        <dbReference type="EMBL" id="GJE55989.1"/>
    </source>
</evidence>
<dbReference type="CDD" id="cd02440">
    <property type="entry name" value="AdoMet_MTases"/>
    <property type="match status" value="1"/>
</dbReference>
<gene>
    <name evidence="2" type="primary">COQ5_4</name>
    <name evidence="2" type="ORF">EKPJFOCH_2486</name>
</gene>
<dbReference type="PANTHER" id="PTHR43464:SF83">
    <property type="entry name" value="MALONYL-[ACYL-CARRIER PROTEIN] O-METHYLTRANSFERASE"/>
    <property type="match status" value="1"/>
</dbReference>
<comment type="caution">
    <text evidence="2">The sequence shown here is derived from an EMBL/GenBank/DDBJ whole genome shotgun (WGS) entry which is preliminary data.</text>
</comment>
<evidence type="ECO:0000259" key="1">
    <source>
        <dbReference type="Pfam" id="PF13649"/>
    </source>
</evidence>
<accession>A0ABQ4TM95</accession>
<reference evidence="2" key="1">
    <citation type="journal article" date="2021" name="Front. Microbiol.">
        <title>Comprehensive Comparative Genomics and Phenotyping of Methylobacterium Species.</title>
        <authorList>
            <person name="Alessa O."/>
            <person name="Ogura Y."/>
            <person name="Fujitani Y."/>
            <person name="Takami H."/>
            <person name="Hayashi T."/>
            <person name="Sahin N."/>
            <person name="Tani A."/>
        </authorList>
    </citation>
    <scope>NUCLEOTIDE SEQUENCE</scope>
    <source>
        <strain evidence="2">DSM 23674</strain>
    </source>
</reference>
<dbReference type="RefSeq" id="WP_147820238.1">
    <property type="nucleotide sequence ID" value="NZ_BPRA01000010.1"/>
</dbReference>
<dbReference type="GO" id="GO:0008168">
    <property type="term" value="F:methyltransferase activity"/>
    <property type="evidence" value="ECO:0007669"/>
    <property type="project" value="UniProtKB-KW"/>
</dbReference>
<sequence>MAKFHFVEDYERYVRQLMKRHPLDEAMSIAVGGRYDEIGRTECAIMRHAGLRDGHRLVDFGCGSGRLAVSLAREVRIDYLGLDVVKPLIDYARTRCPADYRFALNTTLALPPENASVDYFAAFSIFTHLLHTETYIYLEEMLRCLKPGGMVVCSFLEFAIGPHWEVFSQTVEQQRISMVPHLNQFTERNQIALWAERLGYASVDFIDGTSAPWPSGEVLGQSIALLRKA</sequence>
<keyword evidence="2" id="KW-0808">Transferase</keyword>
<dbReference type="SUPFAM" id="SSF53335">
    <property type="entry name" value="S-adenosyl-L-methionine-dependent methyltransferases"/>
    <property type="match status" value="1"/>
</dbReference>
<dbReference type="Proteomes" id="UP001055101">
    <property type="component" value="Unassembled WGS sequence"/>
</dbReference>